<feature type="transmembrane region" description="Helical" evidence="1">
    <location>
        <begin position="82"/>
        <end position="99"/>
    </location>
</feature>
<feature type="transmembrane region" description="Helical" evidence="1">
    <location>
        <begin position="17"/>
        <end position="38"/>
    </location>
</feature>
<evidence type="ECO:0000256" key="1">
    <source>
        <dbReference type="SAM" id="Phobius"/>
    </source>
</evidence>
<evidence type="ECO:0000313" key="2">
    <source>
        <dbReference type="EMBL" id="RAJ20746.1"/>
    </source>
</evidence>
<accession>A0A327RUV7</accession>
<keyword evidence="1" id="KW-0472">Membrane</keyword>
<dbReference type="InterPro" id="IPR025635">
    <property type="entry name" value="DUF4293"/>
</dbReference>
<gene>
    <name evidence="2" type="ORF">LX77_03004</name>
</gene>
<dbReference type="Pfam" id="PF14126">
    <property type="entry name" value="DUF4293"/>
    <property type="match status" value="1"/>
</dbReference>
<dbReference type="AlphaFoldDB" id="A0A327RUV7"/>
<proteinExistence type="predicted"/>
<keyword evidence="1" id="KW-1133">Transmembrane helix</keyword>
<name>A0A327RUV7_9FLAO</name>
<feature type="transmembrane region" description="Helical" evidence="1">
    <location>
        <begin position="50"/>
        <end position="70"/>
    </location>
</feature>
<keyword evidence="1" id="KW-0812">Transmembrane</keyword>
<dbReference type="Proteomes" id="UP000248987">
    <property type="component" value="Unassembled WGS sequence"/>
</dbReference>
<dbReference type="EMBL" id="QLLQ01000014">
    <property type="protein sequence ID" value="RAJ20746.1"/>
    <property type="molecule type" value="Genomic_DNA"/>
</dbReference>
<feature type="transmembrane region" description="Helical" evidence="1">
    <location>
        <begin position="111"/>
        <end position="131"/>
    </location>
</feature>
<reference evidence="2 3" key="1">
    <citation type="submission" date="2018-06" db="EMBL/GenBank/DDBJ databases">
        <title>Genomic Encyclopedia of Archaeal and Bacterial Type Strains, Phase II (KMG-II): from individual species to whole genera.</title>
        <authorList>
            <person name="Goeker M."/>
        </authorList>
    </citation>
    <scope>NUCLEOTIDE SEQUENCE [LARGE SCALE GENOMIC DNA]</scope>
    <source>
        <strain evidence="2 3">DSM 12408</strain>
    </source>
</reference>
<comment type="caution">
    <text evidence="2">The sequence shown here is derived from an EMBL/GenBank/DDBJ whole genome shotgun (WGS) entry which is preliminary data.</text>
</comment>
<evidence type="ECO:0000313" key="3">
    <source>
        <dbReference type="Proteomes" id="UP000248987"/>
    </source>
</evidence>
<organism evidence="2 3">
    <name type="scientific">Gelidibacter algens</name>
    <dbReference type="NCBI Taxonomy" id="49280"/>
    <lineage>
        <taxon>Bacteria</taxon>
        <taxon>Pseudomonadati</taxon>
        <taxon>Bacteroidota</taxon>
        <taxon>Flavobacteriia</taxon>
        <taxon>Flavobacteriales</taxon>
        <taxon>Flavobacteriaceae</taxon>
        <taxon>Gelidibacter</taxon>
    </lineage>
</organism>
<sequence>MSFNFLDLYMLQRIQTVYLLIAAIFSCGLIFVFHLWTTTIDVAVYAQDDMLYLAMFFGSAALSLISIFNYKNRKFQFVLGRLNIILNFILLGLFVYQLLMAPGESQISEKGVGIFIPIFSIVFLVLANKAIKKDEDLVKSVDRLR</sequence>
<protein>
    <submittedName>
        <fullName evidence="2">Uncharacterized protein DUF4293</fullName>
    </submittedName>
</protein>
<keyword evidence="3" id="KW-1185">Reference proteome</keyword>